<keyword evidence="3" id="KW-1185">Reference proteome</keyword>
<dbReference type="EMBL" id="ML119061">
    <property type="protein sequence ID" value="ROT35274.1"/>
    <property type="molecule type" value="Genomic_DNA"/>
</dbReference>
<feature type="region of interest" description="Disordered" evidence="1">
    <location>
        <begin position="197"/>
        <end position="230"/>
    </location>
</feature>
<evidence type="ECO:0000313" key="3">
    <source>
        <dbReference type="Proteomes" id="UP000272025"/>
    </source>
</evidence>
<dbReference type="Proteomes" id="UP000272025">
    <property type="component" value="Unassembled WGS sequence"/>
</dbReference>
<name>A0A3N2PLJ7_SODAK</name>
<organism evidence="2 3">
    <name type="scientific">Sodiomyces alkalinus (strain CBS 110278 / VKM F-3762 / F11)</name>
    <name type="common">Alkaliphilic filamentous fungus</name>
    <dbReference type="NCBI Taxonomy" id="1314773"/>
    <lineage>
        <taxon>Eukaryota</taxon>
        <taxon>Fungi</taxon>
        <taxon>Dikarya</taxon>
        <taxon>Ascomycota</taxon>
        <taxon>Pezizomycotina</taxon>
        <taxon>Sordariomycetes</taxon>
        <taxon>Hypocreomycetidae</taxon>
        <taxon>Glomerellales</taxon>
        <taxon>Plectosphaerellaceae</taxon>
        <taxon>Sodiomyces</taxon>
    </lineage>
</organism>
<proteinExistence type="predicted"/>
<accession>A0A3N2PLJ7</accession>
<evidence type="ECO:0000313" key="2">
    <source>
        <dbReference type="EMBL" id="ROT35274.1"/>
    </source>
</evidence>
<protein>
    <submittedName>
        <fullName evidence="2">Uncharacterized protein</fullName>
    </submittedName>
</protein>
<sequence>MCFIATQAPVTGSAPRPEDEETRPKFSVHNDHTAFSHALLHAGLYGILGDGLSAKDESIFWTRYQPPHVVKDNRDVTDPILLEIITSSIVNIKARIFECYRRRPTLFREVAAAAWLGVAEEEAARYDGQEDDAIEEDTESCIPIIVPPESSSKRKRTRGSIYRPLPIDECGYRRSSLPVDAAYHAVVARISDKLRGTALATGEPHLIPEPGPEPGPGPGPEPEPEPMEQV</sequence>
<feature type="compositionally biased region" description="Pro residues" evidence="1">
    <location>
        <begin position="207"/>
        <end position="221"/>
    </location>
</feature>
<dbReference type="RefSeq" id="XP_028463080.1">
    <property type="nucleotide sequence ID" value="XM_028615527.1"/>
</dbReference>
<gene>
    <name evidence="2" type="ORF">SODALDRAFT_60344</name>
</gene>
<evidence type="ECO:0000256" key="1">
    <source>
        <dbReference type="SAM" id="MobiDB-lite"/>
    </source>
</evidence>
<reference evidence="2 3" key="1">
    <citation type="journal article" date="2018" name="Mol. Ecol.">
        <title>The obligate alkalophilic soda-lake fungus Sodiomyces alkalinus has shifted to a protein diet.</title>
        <authorList>
            <person name="Grum-Grzhimaylo A.A."/>
            <person name="Falkoski D.L."/>
            <person name="van den Heuvel J."/>
            <person name="Valero-Jimenez C.A."/>
            <person name="Min B."/>
            <person name="Choi I.G."/>
            <person name="Lipzen A."/>
            <person name="Daum C.G."/>
            <person name="Aanen D.K."/>
            <person name="Tsang A."/>
            <person name="Henrissat B."/>
            <person name="Bilanenko E.N."/>
            <person name="de Vries R.P."/>
            <person name="van Kan J.A.L."/>
            <person name="Grigoriev I.V."/>
            <person name="Debets A.J.M."/>
        </authorList>
    </citation>
    <scope>NUCLEOTIDE SEQUENCE [LARGE SCALE GENOMIC DNA]</scope>
    <source>
        <strain evidence="2 3">F11</strain>
    </source>
</reference>
<feature type="region of interest" description="Disordered" evidence="1">
    <location>
        <begin position="1"/>
        <end position="24"/>
    </location>
</feature>
<dbReference type="GeneID" id="39584004"/>
<dbReference type="AlphaFoldDB" id="A0A3N2PLJ7"/>